<evidence type="ECO:0000256" key="1">
    <source>
        <dbReference type="ARBA" id="ARBA00006431"/>
    </source>
</evidence>
<dbReference type="AlphaFoldDB" id="A0A4U1F189"/>
<dbReference type="PANTHER" id="PTHR10827:SF98">
    <property type="entry name" value="45 KDA CALCIUM-BINDING PROTEIN"/>
    <property type="match status" value="1"/>
</dbReference>
<organism evidence="13 14">
    <name type="scientific">Monodon monoceros</name>
    <name type="common">Narwhal</name>
    <name type="synonym">Ceratodon monodon</name>
    <dbReference type="NCBI Taxonomy" id="40151"/>
    <lineage>
        <taxon>Eukaryota</taxon>
        <taxon>Metazoa</taxon>
        <taxon>Chordata</taxon>
        <taxon>Craniata</taxon>
        <taxon>Vertebrata</taxon>
        <taxon>Euteleostomi</taxon>
        <taxon>Mammalia</taxon>
        <taxon>Eutheria</taxon>
        <taxon>Laurasiatheria</taxon>
        <taxon>Artiodactyla</taxon>
        <taxon>Whippomorpha</taxon>
        <taxon>Cetacea</taxon>
        <taxon>Odontoceti</taxon>
        <taxon>Monodontidae</taxon>
        <taxon>Monodon</taxon>
    </lineage>
</organism>
<dbReference type="Proteomes" id="UP000308365">
    <property type="component" value="Unassembled WGS sequence"/>
</dbReference>
<dbReference type="PROSITE" id="PS50222">
    <property type="entry name" value="EF_HAND_2"/>
    <property type="match status" value="3"/>
</dbReference>
<evidence type="ECO:0000256" key="8">
    <source>
        <dbReference type="ARBA" id="ARBA00023769"/>
    </source>
</evidence>
<evidence type="ECO:0000256" key="11">
    <source>
        <dbReference type="SAM" id="SignalP"/>
    </source>
</evidence>
<dbReference type="SMART" id="SM00054">
    <property type="entry name" value="EFh"/>
    <property type="match status" value="4"/>
</dbReference>
<evidence type="ECO:0000256" key="7">
    <source>
        <dbReference type="ARBA" id="ARBA00023180"/>
    </source>
</evidence>
<keyword evidence="6" id="KW-0333">Golgi apparatus</keyword>
<dbReference type="GO" id="GO:0005796">
    <property type="term" value="C:Golgi lumen"/>
    <property type="evidence" value="ECO:0007669"/>
    <property type="project" value="UniProtKB-SubCell"/>
</dbReference>
<dbReference type="InterPro" id="IPR018247">
    <property type="entry name" value="EF_Hand_1_Ca_BS"/>
</dbReference>
<evidence type="ECO:0000256" key="5">
    <source>
        <dbReference type="ARBA" id="ARBA00022837"/>
    </source>
</evidence>
<keyword evidence="7" id="KW-0325">Glycoprotein</keyword>
<feature type="chain" id="PRO_5020242036" description="45 kDa calcium-binding protein" evidence="11">
    <location>
        <begin position="46"/>
        <end position="408"/>
    </location>
</feature>
<keyword evidence="4" id="KW-0677">Repeat</keyword>
<feature type="signal peptide" evidence="11">
    <location>
        <begin position="1"/>
        <end position="45"/>
    </location>
</feature>
<evidence type="ECO:0000313" key="13">
    <source>
        <dbReference type="EMBL" id="TKC42904.1"/>
    </source>
</evidence>
<reference evidence="14" key="1">
    <citation type="journal article" date="2019" name="IScience">
        <title>Narwhal Genome Reveals Long-Term Low Genetic Diversity despite Current Large Abundance Size.</title>
        <authorList>
            <person name="Westbury M.V."/>
            <person name="Petersen B."/>
            <person name="Garde E."/>
            <person name="Heide-Jorgensen M.P."/>
            <person name="Lorenzen E.D."/>
        </authorList>
    </citation>
    <scope>NUCLEOTIDE SEQUENCE [LARGE SCALE GENOMIC DNA]</scope>
</reference>
<feature type="domain" description="EF-hand" evidence="12">
    <location>
        <begin position="242"/>
        <end position="277"/>
    </location>
</feature>
<dbReference type="FunFam" id="1.10.238.10:FF:000120">
    <property type="entry name" value="45 kDa calcium-binding protein"/>
    <property type="match status" value="1"/>
</dbReference>
<dbReference type="PANTHER" id="PTHR10827">
    <property type="entry name" value="RETICULOCALBIN"/>
    <property type="match status" value="1"/>
</dbReference>
<dbReference type="GO" id="GO:0017156">
    <property type="term" value="P:calcium-ion regulated exocytosis"/>
    <property type="evidence" value="ECO:0007669"/>
    <property type="project" value="TreeGrafter"/>
</dbReference>
<sequence length="408" mass="45996">LPATLAGHPAAQTPAAMTSRQAPLCGLAPRCLWLLGAVLLMDASARPANHSSARERVGSREENEILPPDHLNGVKLEMDGHLNRDFHQEVFLGKDTDGFEQDAEPRRSRRKLMAIFSKVDLNTDRRISAKEMQRWIMEKTAEHFQEAIAESKAHFRAVDPDGDGHVSWDEYKVKFLASKGHDEREVADKIKNKWDLNVDEETQEVLENLKDRWYQADNPPPDLLLTESEFLSFLHPEHSRGMLQFMVKEIIRDLDQDGDKKLSLSEFISLPVGTVENQQGQDVDDGWVRDRKREFEELIDANRDGIVTAAELEVGVGPAAPGSGVGLAGRWGGKAACRWTRLLPRECLHWCRDYMDPMNEFSALNEAKQMIAVADENQNHCLEPEEAEGDDPAVAPAHRRSWLAEFPA</sequence>
<dbReference type="SUPFAM" id="SSF47473">
    <property type="entry name" value="EF-hand"/>
    <property type="match status" value="1"/>
</dbReference>
<evidence type="ECO:0000256" key="3">
    <source>
        <dbReference type="ARBA" id="ARBA00022729"/>
    </source>
</evidence>
<comment type="similarity">
    <text evidence="1">Belongs to the CREC family.</text>
</comment>
<feature type="non-terminal residue" evidence="13">
    <location>
        <position position="1"/>
    </location>
</feature>
<dbReference type="EMBL" id="RWIC01000510">
    <property type="protein sequence ID" value="TKC42904.1"/>
    <property type="molecule type" value="Genomic_DNA"/>
</dbReference>
<keyword evidence="2" id="KW-0479">Metal-binding</keyword>
<feature type="domain" description="EF-hand" evidence="12">
    <location>
        <begin position="146"/>
        <end position="181"/>
    </location>
</feature>
<feature type="non-terminal residue" evidence="13">
    <location>
        <position position="408"/>
    </location>
</feature>
<dbReference type="GO" id="GO:0005783">
    <property type="term" value="C:endoplasmic reticulum"/>
    <property type="evidence" value="ECO:0007669"/>
    <property type="project" value="TreeGrafter"/>
</dbReference>
<gene>
    <name evidence="13" type="ORF">EI555_019430</name>
</gene>
<dbReference type="Pfam" id="PF13499">
    <property type="entry name" value="EF-hand_7"/>
    <property type="match status" value="1"/>
</dbReference>
<evidence type="ECO:0000256" key="10">
    <source>
        <dbReference type="ARBA" id="ARBA00031511"/>
    </source>
</evidence>
<dbReference type="InterPro" id="IPR027240">
    <property type="entry name" value="CAB45_EFh"/>
</dbReference>
<evidence type="ECO:0000313" key="14">
    <source>
        <dbReference type="Proteomes" id="UP000308365"/>
    </source>
</evidence>
<comment type="caution">
    <text evidence="13">The sequence shown here is derived from an EMBL/GenBank/DDBJ whole genome shotgun (WGS) entry which is preliminary data.</text>
</comment>
<dbReference type="InterPro" id="IPR011992">
    <property type="entry name" value="EF-hand-dom_pair"/>
</dbReference>
<evidence type="ECO:0000256" key="2">
    <source>
        <dbReference type="ARBA" id="ARBA00022723"/>
    </source>
</evidence>
<dbReference type="InterPro" id="IPR002048">
    <property type="entry name" value="EF_hand_dom"/>
</dbReference>
<name>A0A4U1F189_MONMO</name>
<evidence type="ECO:0000259" key="12">
    <source>
        <dbReference type="PROSITE" id="PS50222"/>
    </source>
</evidence>
<accession>A0A4U1F189</accession>
<protein>
    <recommendedName>
        <fullName evidence="9">45 kDa calcium-binding protein</fullName>
    </recommendedName>
    <alternativeName>
        <fullName evidence="10">Stromal cell-derived factor 4</fullName>
    </alternativeName>
</protein>
<feature type="domain" description="EF-hand" evidence="12">
    <location>
        <begin position="107"/>
        <end position="142"/>
    </location>
</feature>
<dbReference type="GO" id="GO:0005509">
    <property type="term" value="F:calcium ion binding"/>
    <property type="evidence" value="ECO:0007669"/>
    <property type="project" value="InterPro"/>
</dbReference>
<dbReference type="PROSITE" id="PS00018">
    <property type="entry name" value="EF_HAND_1"/>
    <property type="match status" value="4"/>
</dbReference>
<evidence type="ECO:0000256" key="4">
    <source>
        <dbReference type="ARBA" id="ARBA00022737"/>
    </source>
</evidence>
<dbReference type="Gene3D" id="1.10.238.10">
    <property type="entry name" value="EF-hand"/>
    <property type="match status" value="2"/>
</dbReference>
<comment type="subcellular location">
    <subcellularLocation>
        <location evidence="8">Golgi apparatus lumen</location>
    </subcellularLocation>
</comment>
<keyword evidence="5" id="KW-0106">Calcium</keyword>
<evidence type="ECO:0000256" key="9">
    <source>
        <dbReference type="ARBA" id="ARBA00023817"/>
    </source>
</evidence>
<proteinExistence type="inferred from homology"/>
<dbReference type="CDD" id="cd16225">
    <property type="entry name" value="EFh_CREC_cab45"/>
    <property type="match status" value="1"/>
</dbReference>
<keyword evidence="3 11" id="KW-0732">Signal</keyword>
<evidence type="ECO:0000256" key="6">
    <source>
        <dbReference type="ARBA" id="ARBA00023034"/>
    </source>
</evidence>